<proteinExistence type="predicted"/>
<keyword evidence="1" id="KW-0732">Signal</keyword>
<dbReference type="EMBL" id="CAJOBG010000608">
    <property type="protein sequence ID" value="CAF3835837.1"/>
    <property type="molecule type" value="Genomic_DNA"/>
</dbReference>
<protein>
    <submittedName>
        <fullName evidence="2">Uncharacterized protein</fullName>
    </submittedName>
</protein>
<sequence length="75" mass="8758">VISILVHLFVQLVSVTNSNSNSNTISLKTTQNVLKHDISTKIDRQSSSLQLRCMYHFDKRNYLIEYCHYVLHIHV</sequence>
<gene>
    <name evidence="2" type="ORF">OVN521_LOCUS5943</name>
</gene>
<keyword evidence="3" id="KW-1185">Reference proteome</keyword>
<feature type="signal peptide" evidence="1">
    <location>
        <begin position="1"/>
        <end position="18"/>
    </location>
</feature>
<feature type="non-terminal residue" evidence="2">
    <location>
        <position position="1"/>
    </location>
</feature>
<evidence type="ECO:0000256" key="1">
    <source>
        <dbReference type="SAM" id="SignalP"/>
    </source>
</evidence>
<evidence type="ECO:0000313" key="2">
    <source>
        <dbReference type="EMBL" id="CAF3835837.1"/>
    </source>
</evidence>
<dbReference type="Proteomes" id="UP000663866">
    <property type="component" value="Unassembled WGS sequence"/>
</dbReference>
<reference evidence="2" key="1">
    <citation type="submission" date="2021-02" db="EMBL/GenBank/DDBJ databases">
        <authorList>
            <person name="Nowell W R."/>
        </authorList>
    </citation>
    <scope>NUCLEOTIDE SEQUENCE</scope>
</reference>
<evidence type="ECO:0000313" key="3">
    <source>
        <dbReference type="Proteomes" id="UP000663866"/>
    </source>
</evidence>
<comment type="caution">
    <text evidence="2">The sequence shown here is derived from an EMBL/GenBank/DDBJ whole genome shotgun (WGS) entry which is preliminary data.</text>
</comment>
<dbReference type="AlphaFoldDB" id="A0A819DHY5"/>
<feature type="chain" id="PRO_5032672283" evidence="1">
    <location>
        <begin position="19"/>
        <end position="75"/>
    </location>
</feature>
<name>A0A819DHY5_9BILA</name>
<organism evidence="2 3">
    <name type="scientific">Rotaria magnacalcarata</name>
    <dbReference type="NCBI Taxonomy" id="392030"/>
    <lineage>
        <taxon>Eukaryota</taxon>
        <taxon>Metazoa</taxon>
        <taxon>Spiralia</taxon>
        <taxon>Gnathifera</taxon>
        <taxon>Rotifera</taxon>
        <taxon>Eurotatoria</taxon>
        <taxon>Bdelloidea</taxon>
        <taxon>Philodinida</taxon>
        <taxon>Philodinidae</taxon>
        <taxon>Rotaria</taxon>
    </lineage>
</organism>
<accession>A0A819DHY5</accession>